<dbReference type="EMBL" id="JTDK01000015">
    <property type="protein sequence ID" value="KHK96348.1"/>
    <property type="molecule type" value="Genomic_DNA"/>
</dbReference>
<evidence type="ECO:0000313" key="2">
    <source>
        <dbReference type="EMBL" id="KHK96348.1"/>
    </source>
</evidence>
<comment type="caution">
    <text evidence="2">The sequence shown here is derived from an EMBL/GenBank/DDBJ whole genome shotgun (WGS) entry which is preliminary data.</text>
</comment>
<protein>
    <recommendedName>
        <fullName evidence="1">Carboxymuconolactone decarboxylase-like domain-containing protein</fullName>
    </recommendedName>
</protein>
<evidence type="ECO:0000313" key="3">
    <source>
        <dbReference type="Proteomes" id="UP000031030"/>
    </source>
</evidence>
<gene>
    <name evidence="2" type="ORF">LK09_15250</name>
</gene>
<proteinExistence type="predicted"/>
<feature type="domain" description="Carboxymuconolactone decarboxylase-like" evidence="1">
    <location>
        <begin position="22"/>
        <end position="89"/>
    </location>
</feature>
<accession>A0A0B2A449</accession>
<dbReference type="Proteomes" id="UP000031030">
    <property type="component" value="Unassembled WGS sequence"/>
</dbReference>
<dbReference type="AlphaFoldDB" id="A0A0B2A449"/>
<dbReference type="InterPro" id="IPR029032">
    <property type="entry name" value="AhpD-like"/>
</dbReference>
<dbReference type="SUPFAM" id="SSF69118">
    <property type="entry name" value="AhpD-like"/>
    <property type="match status" value="1"/>
</dbReference>
<name>A0A0B2A449_9MICO</name>
<dbReference type="Gene3D" id="1.20.1290.10">
    <property type="entry name" value="AhpD-like"/>
    <property type="match status" value="1"/>
</dbReference>
<organism evidence="2 3">
    <name type="scientific">Microbacterium mangrovi</name>
    <dbReference type="NCBI Taxonomy" id="1348253"/>
    <lineage>
        <taxon>Bacteria</taxon>
        <taxon>Bacillati</taxon>
        <taxon>Actinomycetota</taxon>
        <taxon>Actinomycetes</taxon>
        <taxon>Micrococcales</taxon>
        <taxon>Microbacteriaceae</taxon>
        <taxon>Microbacterium</taxon>
    </lineage>
</organism>
<dbReference type="Pfam" id="PF02627">
    <property type="entry name" value="CMD"/>
    <property type="match status" value="1"/>
</dbReference>
<dbReference type="STRING" id="1348253.LK09_15250"/>
<evidence type="ECO:0000259" key="1">
    <source>
        <dbReference type="Pfam" id="PF02627"/>
    </source>
</evidence>
<reference evidence="2 3" key="1">
    <citation type="submission" date="2014-11" db="EMBL/GenBank/DDBJ databases">
        <title>Genome sequence of Microbacterium mangrovi MUSC 115(T).</title>
        <authorList>
            <person name="Lee L.-H."/>
        </authorList>
    </citation>
    <scope>NUCLEOTIDE SEQUENCE [LARGE SCALE GENOMIC DNA]</scope>
    <source>
        <strain evidence="2 3">MUSC 115</strain>
    </source>
</reference>
<keyword evidence="3" id="KW-1185">Reference proteome</keyword>
<dbReference type="GO" id="GO:0051920">
    <property type="term" value="F:peroxiredoxin activity"/>
    <property type="evidence" value="ECO:0007669"/>
    <property type="project" value="InterPro"/>
</dbReference>
<dbReference type="RefSeq" id="WP_039401359.1">
    <property type="nucleotide sequence ID" value="NZ_JTDK01000015.1"/>
</dbReference>
<sequence length="109" mass="11101">MDGSDLLRRFCIGDPALADESGSLWTERLDARTRALITVGALVAVSAPEASVRGAVDAATGVGVRPDEVIAVLDGVVPVVGMPRAVAAAPRIAAALGYAEELCVSDDGR</sequence>
<dbReference type="InterPro" id="IPR003779">
    <property type="entry name" value="CMD-like"/>
</dbReference>